<feature type="transmembrane region" description="Helical" evidence="13">
    <location>
        <begin position="163"/>
        <end position="184"/>
    </location>
</feature>
<name>A0A0H1QZ87_9EURY</name>
<evidence type="ECO:0000256" key="4">
    <source>
        <dbReference type="ARBA" id="ARBA00022475"/>
    </source>
</evidence>
<evidence type="ECO:0000256" key="11">
    <source>
        <dbReference type="ARBA" id="ARBA00023201"/>
    </source>
</evidence>
<organism evidence="14 15">
    <name type="scientific">Methanoculleus sediminis</name>
    <dbReference type="NCBI Taxonomy" id="1550566"/>
    <lineage>
        <taxon>Archaea</taxon>
        <taxon>Methanobacteriati</taxon>
        <taxon>Methanobacteriota</taxon>
        <taxon>Stenosarchaea group</taxon>
        <taxon>Methanomicrobia</taxon>
        <taxon>Methanomicrobiales</taxon>
        <taxon>Methanomicrobiaceae</taxon>
        <taxon>Methanoculleus</taxon>
    </lineage>
</organism>
<dbReference type="OrthoDB" id="9779at2157"/>
<evidence type="ECO:0000256" key="7">
    <source>
        <dbReference type="ARBA" id="ARBA00022989"/>
    </source>
</evidence>
<dbReference type="PANTHER" id="PTHR48086:SF3">
    <property type="entry name" value="SODIUM_PROLINE SYMPORTER"/>
    <property type="match status" value="1"/>
</dbReference>
<feature type="transmembrane region" description="Helical" evidence="13">
    <location>
        <begin position="247"/>
        <end position="265"/>
    </location>
</feature>
<feature type="transmembrane region" description="Helical" evidence="13">
    <location>
        <begin position="191"/>
        <end position="212"/>
    </location>
</feature>
<dbReference type="InterPro" id="IPR001734">
    <property type="entry name" value="Na/solute_symporter"/>
</dbReference>
<comment type="subcellular location">
    <subcellularLocation>
        <location evidence="1">Cell membrane</location>
        <topology evidence="1">Multi-pass membrane protein</topology>
    </subcellularLocation>
</comment>
<feature type="transmembrane region" description="Helical" evidence="13">
    <location>
        <begin position="6"/>
        <end position="25"/>
    </location>
</feature>
<proteinExistence type="inferred from homology"/>
<feature type="transmembrane region" description="Helical" evidence="13">
    <location>
        <begin position="46"/>
        <end position="70"/>
    </location>
</feature>
<dbReference type="Proteomes" id="UP000035301">
    <property type="component" value="Unassembled WGS sequence"/>
</dbReference>
<feature type="transmembrane region" description="Helical" evidence="13">
    <location>
        <begin position="343"/>
        <end position="367"/>
    </location>
</feature>
<dbReference type="InterPro" id="IPR038377">
    <property type="entry name" value="Na/Glc_symporter_sf"/>
</dbReference>
<dbReference type="PATRIC" id="fig|1550566.3.peg.1703"/>
<reference evidence="14 15" key="1">
    <citation type="journal article" date="2015" name="Int. J. Syst. Evol. Microbiol.">
        <title>Methanoculleus sediminis sp. nov., a methanogen from sediments near a submarine mud volcano.</title>
        <authorList>
            <person name="Chen S.C."/>
            <person name="Chen M.F."/>
            <person name="Lai M.C."/>
            <person name="Weng C.Y."/>
            <person name="Wu S.Y."/>
            <person name="Lin S."/>
            <person name="Yang T.F."/>
            <person name="Chen P.C."/>
        </authorList>
    </citation>
    <scope>NUCLEOTIDE SEQUENCE [LARGE SCALE GENOMIC DNA]</scope>
    <source>
        <strain evidence="14 15">S3Fa</strain>
    </source>
</reference>
<keyword evidence="15" id="KW-1185">Reference proteome</keyword>
<evidence type="ECO:0000256" key="9">
    <source>
        <dbReference type="ARBA" id="ARBA00023065"/>
    </source>
</evidence>
<accession>A0A0H1QZ87</accession>
<comment type="similarity">
    <text evidence="2 12">Belongs to the sodium:solute symporter (SSF) (TC 2.A.21) family.</text>
</comment>
<evidence type="ECO:0000256" key="8">
    <source>
        <dbReference type="ARBA" id="ARBA00023053"/>
    </source>
</evidence>
<evidence type="ECO:0000313" key="15">
    <source>
        <dbReference type="Proteomes" id="UP000035301"/>
    </source>
</evidence>
<dbReference type="GO" id="GO:0005886">
    <property type="term" value="C:plasma membrane"/>
    <property type="evidence" value="ECO:0007669"/>
    <property type="project" value="UniProtKB-SubCell"/>
</dbReference>
<evidence type="ECO:0000313" key="14">
    <source>
        <dbReference type="EMBL" id="KLK87911.1"/>
    </source>
</evidence>
<dbReference type="PANTHER" id="PTHR48086">
    <property type="entry name" value="SODIUM/PROLINE SYMPORTER-RELATED"/>
    <property type="match status" value="1"/>
</dbReference>
<dbReference type="Pfam" id="PF00474">
    <property type="entry name" value="SSF"/>
    <property type="match status" value="1"/>
</dbReference>
<evidence type="ECO:0000256" key="10">
    <source>
        <dbReference type="ARBA" id="ARBA00023136"/>
    </source>
</evidence>
<evidence type="ECO:0000256" key="13">
    <source>
        <dbReference type="SAM" id="Phobius"/>
    </source>
</evidence>
<keyword evidence="10 13" id="KW-0472">Membrane</keyword>
<feature type="transmembrane region" description="Helical" evidence="13">
    <location>
        <begin position="388"/>
        <end position="406"/>
    </location>
</feature>
<dbReference type="InterPro" id="IPR050277">
    <property type="entry name" value="Sodium:Solute_Symporter"/>
</dbReference>
<feature type="transmembrane region" description="Helical" evidence="13">
    <location>
        <begin position="126"/>
        <end position="151"/>
    </location>
</feature>
<feature type="transmembrane region" description="Helical" evidence="13">
    <location>
        <begin position="493"/>
        <end position="511"/>
    </location>
</feature>
<evidence type="ECO:0000256" key="6">
    <source>
        <dbReference type="ARBA" id="ARBA00022847"/>
    </source>
</evidence>
<feature type="transmembrane region" description="Helical" evidence="13">
    <location>
        <begin position="412"/>
        <end position="432"/>
    </location>
</feature>
<feature type="transmembrane region" description="Helical" evidence="13">
    <location>
        <begin position="76"/>
        <end position="95"/>
    </location>
</feature>
<evidence type="ECO:0000256" key="2">
    <source>
        <dbReference type="ARBA" id="ARBA00006434"/>
    </source>
</evidence>
<keyword evidence="3" id="KW-0813">Transport</keyword>
<dbReference type="CDD" id="cd10322">
    <property type="entry name" value="SLC5sbd"/>
    <property type="match status" value="1"/>
</dbReference>
<keyword evidence="4" id="KW-1003">Cell membrane</keyword>
<dbReference type="PROSITE" id="PS50283">
    <property type="entry name" value="NA_SOLUT_SYMP_3"/>
    <property type="match status" value="1"/>
</dbReference>
<dbReference type="EMBL" id="JXOJ01000003">
    <property type="protein sequence ID" value="KLK87911.1"/>
    <property type="molecule type" value="Genomic_DNA"/>
</dbReference>
<gene>
    <name evidence="14" type="ORF">SZ63_07805</name>
</gene>
<keyword evidence="6" id="KW-0769">Symport</keyword>
<dbReference type="STRING" id="1550566.SZ63_07805"/>
<dbReference type="GO" id="GO:0015193">
    <property type="term" value="F:L-proline transmembrane transporter activity"/>
    <property type="evidence" value="ECO:0007669"/>
    <property type="project" value="TreeGrafter"/>
</dbReference>
<evidence type="ECO:0000256" key="1">
    <source>
        <dbReference type="ARBA" id="ARBA00004651"/>
    </source>
</evidence>
<feature type="transmembrane region" description="Helical" evidence="13">
    <location>
        <begin position="444"/>
        <end position="462"/>
    </location>
</feature>
<dbReference type="AlphaFoldDB" id="A0A0H1QZ87"/>
<dbReference type="RefSeq" id="WP_048183973.1">
    <property type="nucleotide sequence ID" value="NZ_JXOJ01000003.1"/>
</dbReference>
<evidence type="ECO:0000256" key="12">
    <source>
        <dbReference type="RuleBase" id="RU362091"/>
    </source>
</evidence>
<keyword evidence="5 13" id="KW-0812">Transmembrane</keyword>
<sequence>MAVDTGLFVAMTLVYLVLIIGLGYLGYRRTKENDDYMVAGRKIHPVVLALSYGATFISTSAIVGFGGVAAQLGMGMIWLTVLNIGLGIFIAFVFFGKRTRRIGHRLRAVTFPDLMGKCYGSPFMQYAAGIVIVLGMPLYTAAILIGGAQFITSTLQIPYTTALLGFAAIVALYVVLGGLIAVMYTDALQGGIMLVGMTILLVLTYVQLGGIVEAHTALAGMSALVPEALAAGGMTGWASMPAFGSSIWLTLVTTLVLGVGIGVLAQPQLVVRFMTVRDSRALNRAVLVGGPFILMMTGVAFTVGALTNVYFYRDQGVIALAAATGGNVDTIIPNFINASMPDLFIVIFMLALLAAAMSTLSSLFHTMGTSLGFDVIRRTGTERATMRPIRLATVAMIAVSIVLAFIMPGSIIARATAMFMGLCASAFLPAYAHAMYSSRPSLKAAKMSLVTGTVAWFAWTAFVHVKESAALGLSNLLFGVPAVLSAPWQDVDPLVIALPLSTAALLVGWVLDRHEVTADTEESAGAA</sequence>
<evidence type="ECO:0000256" key="5">
    <source>
        <dbReference type="ARBA" id="ARBA00022692"/>
    </source>
</evidence>
<feature type="transmembrane region" description="Helical" evidence="13">
    <location>
        <begin position="286"/>
        <end position="311"/>
    </location>
</feature>
<evidence type="ECO:0000256" key="3">
    <source>
        <dbReference type="ARBA" id="ARBA00022448"/>
    </source>
</evidence>
<dbReference type="Gene3D" id="1.20.1730.10">
    <property type="entry name" value="Sodium/glucose cotransporter"/>
    <property type="match status" value="1"/>
</dbReference>
<keyword evidence="11" id="KW-0739">Sodium transport</keyword>
<keyword evidence="9" id="KW-0406">Ion transport</keyword>
<keyword evidence="8" id="KW-0915">Sodium</keyword>
<dbReference type="GO" id="GO:0015824">
    <property type="term" value="P:proline transport"/>
    <property type="evidence" value="ECO:0007669"/>
    <property type="project" value="TreeGrafter"/>
</dbReference>
<comment type="caution">
    <text evidence="14">The sequence shown here is derived from an EMBL/GenBank/DDBJ whole genome shotgun (WGS) entry which is preliminary data.</text>
</comment>
<keyword evidence="7 13" id="KW-1133">Transmembrane helix</keyword>
<dbReference type="GO" id="GO:0005298">
    <property type="term" value="F:proline:sodium symporter activity"/>
    <property type="evidence" value="ECO:0007669"/>
    <property type="project" value="TreeGrafter"/>
</dbReference>
<protein>
    <submittedName>
        <fullName evidence="14">Sodium:solute symporter</fullName>
    </submittedName>
</protein>